<evidence type="ECO:0000313" key="1">
    <source>
        <dbReference type="EMBL" id="GIE95924.1"/>
    </source>
</evidence>
<evidence type="ECO:0000313" key="2">
    <source>
        <dbReference type="Proteomes" id="UP000636960"/>
    </source>
</evidence>
<comment type="caution">
    <text evidence="1">The sequence shown here is derived from an EMBL/GenBank/DDBJ whole genome shotgun (WGS) entry which is preliminary data.</text>
</comment>
<dbReference type="EMBL" id="BOMV01000039">
    <property type="protein sequence ID" value="GIE95924.1"/>
    <property type="molecule type" value="Genomic_DNA"/>
</dbReference>
<dbReference type="AlphaFoldDB" id="A0A919JYB8"/>
<keyword evidence="2" id="KW-1185">Reference proteome</keyword>
<gene>
    <name evidence="1" type="ORF">Ari01nite_33890</name>
</gene>
<name>A0A919JYB8_9ACTN</name>
<organism evidence="1 2">
    <name type="scientific">Paractinoplanes rishiriensis</name>
    <dbReference type="NCBI Taxonomy" id="1050105"/>
    <lineage>
        <taxon>Bacteria</taxon>
        <taxon>Bacillati</taxon>
        <taxon>Actinomycetota</taxon>
        <taxon>Actinomycetes</taxon>
        <taxon>Micromonosporales</taxon>
        <taxon>Micromonosporaceae</taxon>
        <taxon>Paractinoplanes</taxon>
    </lineage>
</organism>
<reference evidence="1" key="1">
    <citation type="submission" date="2021-01" db="EMBL/GenBank/DDBJ databases">
        <title>Whole genome shotgun sequence of Actinoplanes rishiriensis NBRC 108556.</title>
        <authorList>
            <person name="Komaki H."/>
            <person name="Tamura T."/>
        </authorList>
    </citation>
    <scope>NUCLEOTIDE SEQUENCE</scope>
    <source>
        <strain evidence="1">NBRC 108556</strain>
    </source>
</reference>
<proteinExistence type="predicted"/>
<protein>
    <submittedName>
        <fullName evidence="1">Uncharacterized protein</fullName>
    </submittedName>
</protein>
<dbReference type="Proteomes" id="UP000636960">
    <property type="component" value="Unassembled WGS sequence"/>
</dbReference>
<accession>A0A919JYB8</accession>
<dbReference type="RefSeq" id="WP_203782217.1">
    <property type="nucleotide sequence ID" value="NZ_BOMV01000039.1"/>
</dbReference>
<sequence>MTDFATAADRLLTQVRHWEIPRWQDGRGDRVHALAQHLANLTADAEGRPHRTLPRELDVVLPDQLRVLADDLLAAGPSERQLAEAVEAVNQVRGTL</sequence>